<dbReference type="InterPro" id="IPR036291">
    <property type="entry name" value="NAD(P)-bd_dom_sf"/>
</dbReference>
<dbReference type="Gene3D" id="1.10.287.70">
    <property type="match status" value="1"/>
</dbReference>
<dbReference type="Gene3D" id="3.40.50.720">
    <property type="entry name" value="NAD(P)-binding Rossmann-like Domain"/>
    <property type="match status" value="1"/>
</dbReference>
<keyword evidence="2" id="KW-0812">Transmembrane</keyword>
<sequence length="386" mass="40414">MELSRQSVTSSRIAVALTMAVALLSVATGVVNIDRAAHFGPFAGAVPPAVQQTAGFTGALTGFLMVASALGMRRGLRAAWYSTAILLPVTALQGLVQGSVYSIPLVALSVAAMPTVWYTRSRFDRSLELTTTQLAAAIALVGVLVYGTLGTYALREGFNTGESMSLLDAFYYTLVTASTVGYGDVTPVTAQARLFGLSVLVLGVASFGIALSALLAPAIEARFSSALGMMTQSELETLENHVIVAGYGELTEPILNELRDAGTPYVVVTPSKEAADVLNARDIKVVVGDPTDEDILDRAGLDRARAFVAATNDDGEDALAVLTARQLNEDVRIVAAVTDRENEAKLRRAGADTVVSPAALGGRLLVRSALDGEDAEALADEVYESD</sequence>
<dbReference type="PROSITE" id="PS51201">
    <property type="entry name" value="RCK_N"/>
    <property type="match status" value="1"/>
</dbReference>
<dbReference type="Pfam" id="PF02254">
    <property type="entry name" value="TrkA_N"/>
    <property type="match status" value="1"/>
</dbReference>
<feature type="domain" description="RCK N-terminal" evidence="3">
    <location>
        <begin position="239"/>
        <end position="356"/>
    </location>
</feature>
<keyword evidence="2" id="KW-0472">Membrane</keyword>
<reference evidence="4 5" key="1">
    <citation type="journal article" date="2019" name="Int. J. Syst. Evol. Microbiol.">
        <title>The Global Catalogue of Microorganisms (GCM) 10K type strain sequencing project: providing services to taxonomists for standard genome sequencing and annotation.</title>
        <authorList>
            <consortium name="The Broad Institute Genomics Platform"/>
            <consortium name="The Broad Institute Genome Sequencing Center for Infectious Disease"/>
            <person name="Wu L."/>
            <person name="Ma J."/>
        </authorList>
    </citation>
    <scope>NUCLEOTIDE SEQUENCE [LARGE SCALE GENOMIC DNA]</scope>
    <source>
        <strain evidence="4 5">XZGYJ-43</strain>
    </source>
</reference>
<feature type="transmembrane region" description="Helical" evidence="2">
    <location>
        <begin position="169"/>
        <end position="185"/>
    </location>
</feature>
<proteinExistence type="predicted"/>
<feature type="transmembrane region" description="Helical" evidence="2">
    <location>
        <begin position="78"/>
        <end position="95"/>
    </location>
</feature>
<evidence type="ECO:0000256" key="1">
    <source>
        <dbReference type="ARBA" id="ARBA00004651"/>
    </source>
</evidence>
<dbReference type="GO" id="GO:0005886">
    <property type="term" value="C:plasma membrane"/>
    <property type="evidence" value="ECO:0007669"/>
    <property type="project" value="UniProtKB-SubCell"/>
</dbReference>
<dbReference type="InterPro" id="IPR003148">
    <property type="entry name" value="RCK_N"/>
</dbReference>
<dbReference type="PANTHER" id="PTHR43833:SF9">
    <property type="entry name" value="POTASSIUM CHANNEL PROTEIN YUGO-RELATED"/>
    <property type="match status" value="1"/>
</dbReference>
<dbReference type="AlphaFoldDB" id="A0ABD5Z8S8"/>
<gene>
    <name evidence="4" type="ORF">ACFQJ9_19605</name>
</gene>
<feature type="transmembrane region" description="Helical" evidence="2">
    <location>
        <begin position="131"/>
        <end position="149"/>
    </location>
</feature>
<dbReference type="InterPro" id="IPR013099">
    <property type="entry name" value="K_chnl_dom"/>
</dbReference>
<keyword evidence="5" id="KW-1185">Reference proteome</keyword>
<feature type="transmembrane region" description="Helical" evidence="2">
    <location>
        <begin position="53"/>
        <end position="71"/>
    </location>
</feature>
<dbReference type="SUPFAM" id="SSF81324">
    <property type="entry name" value="Voltage-gated potassium channels"/>
    <property type="match status" value="1"/>
</dbReference>
<dbReference type="RefSeq" id="WP_279528328.1">
    <property type="nucleotide sequence ID" value="NZ_CP122312.1"/>
</dbReference>
<dbReference type="EMBL" id="JBHTAR010000011">
    <property type="protein sequence ID" value="MFC7201586.1"/>
    <property type="molecule type" value="Genomic_DNA"/>
</dbReference>
<feature type="transmembrane region" description="Helical" evidence="2">
    <location>
        <begin position="101"/>
        <end position="119"/>
    </location>
</feature>
<feature type="transmembrane region" description="Helical" evidence="2">
    <location>
        <begin position="197"/>
        <end position="219"/>
    </location>
</feature>
<protein>
    <submittedName>
        <fullName evidence="4">NAD-binding protein</fullName>
    </submittedName>
</protein>
<dbReference type="PANTHER" id="PTHR43833">
    <property type="entry name" value="POTASSIUM CHANNEL PROTEIN 2-RELATED-RELATED"/>
    <property type="match status" value="1"/>
</dbReference>
<evidence type="ECO:0000256" key="2">
    <source>
        <dbReference type="SAM" id="Phobius"/>
    </source>
</evidence>
<evidence type="ECO:0000259" key="3">
    <source>
        <dbReference type="PROSITE" id="PS51201"/>
    </source>
</evidence>
<comment type="caution">
    <text evidence="4">The sequence shown here is derived from an EMBL/GenBank/DDBJ whole genome shotgun (WGS) entry which is preliminary data.</text>
</comment>
<dbReference type="SUPFAM" id="SSF51735">
    <property type="entry name" value="NAD(P)-binding Rossmann-fold domains"/>
    <property type="match status" value="1"/>
</dbReference>
<evidence type="ECO:0000313" key="4">
    <source>
        <dbReference type="EMBL" id="MFC7201586.1"/>
    </source>
</evidence>
<dbReference type="InterPro" id="IPR050721">
    <property type="entry name" value="Trk_Ktr_HKT_K-transport"/>
</dbReference>
<keyword evidence="2" id="KW-1133">Transmembrane helix</keyword>
<dbReference type="Pfam" id="PF07885">
    <property type="entry name" value="Ion_trans_2"/>
    <property type="match status" value="1"/>
</dbReference>
<comment type="subcellular location">
    <subcellularLocation>
        <location evidence="1">Cell membrane</location>
        <topology evidence="1">Multi-pass membrane protein</topology>
    </subcellularLocation>
</comment>
<organism evidence="4 5">
    <name type="scientific">Halospeciosus flavus</name>
    <dbReference type="NCBI Taxonomy" id="3032283"/>
    <lineage>
        <taxon>Archaea</taxon>
        <taxon>Methanobacteriati</taxon>
        <taxon>Methanobacteriota</taxon>
        <taxon>Stenosarchaea group</taxon>
        <taxon>Halobacteria</taxon>
        <taxon>Halobacteriales</taxon>
        <taxon>Halobacteriaceae</taxon>
        <taxon>Halospeciosus</taxon>
    </lineage>
</organism>
<name>A0ABD5Z8S8_9EURY</name>
<evidence type="ECO:0000313" key="5">
    <source>
        <dbReference type="Proteomes" id="UP001596447"/>
    </source>
</evidence>
<accession>A0ABD5Z8S8</accession>
<dbReference type="Proteomes" id="UP001596447">
    <property type="component" value="Unassembled WGS sequence"/>
</dbReference>